<evidence type="ECO:0000313" key="4">
    <source>
        <dbReference type="Proteomes" id="UP000651271"/>
    </source>
</evidence>
<proteinExistence type="predicted"/>
<dbReference type="InterPro" id="IPR035985">
    <property type="entry name" value="Ubiquitin-activating_enz"/>
</dbReference>
<accession>A0ABR7YFL3</accession>
<protein>
    <submittedName>
        <fullName evidence="3">HesA/MoeB/ThiF family protein</fullName>
    </submittedName>
</protein>
<feature type="domain" description="THIF-type NAD/FAD binding fold" evidence="2">
    <location>
        <begin position="10"/>
        <end position="229"/>
    </location>
</feature>
<dbReference type="Gene3D" id="3.40.50.720">
    <property type="entry name" value="NAD(P)-binding Rossmann-like Domain"/>
    <property type="match status" value="1"/>
</dbReference>
<evidence type="ECO:0000313" key="3">
    <source>
        <dbReference type="EMBL" id="MBD1430095.1"/>
    </source>
</evidence>
<dbReference type="PANTHER" id="PTHR10953">
    <property type="entry name" value="UBIQUITIN-ACTIVATING ENZYME E1"/>
    <property type="match status" value="1"/>
</dbReference>
<sequence>MNSTDQFARYSRQVFIEEVGIQGQRAIMNARVLVIGVGGLGSIVLPYLAAAGVGNLTVVDFDKVEWHNLNRQIIHQESSVGKPKVDSASYFLQKLNSFIKIETIEERLDILNVEKIIQSYDIIVDCSDNFETRYLVNDTCVALCKTLVYGSIFAFEGQVAVFNYQGSKHLRDIFPEPPDPDMVPNCDKNGVLGPLPGVIGSMMAMLTLQIIVGMNIPVNEIMLFDLRKWNYTKLLF</sequence>
<gene>
    <name evidence="3" type="ORF">H8B04_11045</name>
</gene>
<dbReference type="Proteomes" id="UP000651271">
    <property type="component" value="Unassembled WGS sequence"/>
</dbReference>
<keyword evidence="1" id="KW-0812">Transmembrane</keyword>
<dbReference type="CDD" id="cd00757">
    <property type="entry name" value="ThiF_MoeB_HesA_family"/>
    <property type="match status" value="1"/>
</dbReference>
<dbReference type="SUPFAM" id="SSF69572">
    <property type="entry name" value="Activating enzymes of the ubiquitin-like proteins"/>
    <property type="match status" value="1"/>
</dbReference>
<comment type="caution">
    <text evidence="3">The sequence shown here is derived from an EMBL/GenBank/DDBJ whole genome shotgun (WGS) entry which is preliminary data.</text>
</comment>
<dbReference type="PANTHER" id="PTHR10953:SF102">
    <property type="entry name" value="ADENYLYLTRANSFERASE AND SULFURTRANSFERASE MOCS3"/>
    <property type="match status" value="1"/>
</dbReference>
<keyword evidence="4" id="KW-1185">Reference proteome</keyword>
<dbReference type="Pfam" id="PF00899">
    <property type="entry name" value="ThiF"/>
    <property type="match status" value="1"/>
</dbReference>
<dbReference type="InterPro" id="IPR045886">
    <property type="entry name" value="ThiF/MoeB/HesA"/>
</dbReference>
<name>A0ABR7YFL3_9SPHI</name>
<organism evidence="3 4">
    <name type="scientific">Sphingobacterium litopenaei</name>
    <dbReference type="NCBI Taxonomy" id="2763500"/>
    <lineage>
        <taxon>Bacteria</taxon>
        <taxon>Pseudomonadati</taxon>
        <taxon>Bacteroidota</taxon>
        <taxon>Sphingobacteriia</taxon>
        <taxon>Sphingobacteriales</taxon>
        <taxon>Sphingobacteriaceae</taxon>
        <taxon>Sphingobacterium</taxon>
    </lineage>
</organism>
<reference evidence="3 4" key="1">
    <citation type="submission" date="2020-08" db="EMBL/GenBank/DDBJ databases">
        <title>Sphingobacterium sp. DN04309 isolated from aquaculture water.</title>
        <authorList>
            <person name="Zhang M."/>
        </authorList>
    </citation>
    <scope>NUCLEOTIDE SEQUENCE [LARGE SCALE GENOMIC DNA]</scope>
    <source>
        <strain evidence="3 4">DN04309</strain>
    </source>
</reference>
<feature type="transmembrane region" description="Helical" evidence="1">
    <location>
        <begin position="32"/>
        <end position="53"/>
    </location>
</feature>
<feature type="transmembrane region" description="Helical" evidence="1">
    <location>
        <begin position="198"/>
        <end position="218"/>
    </location>
</feature>
<dbReference type="InterPro" id="IPR000594">
    <property type="entry name" value="ThiF_NAD_FAD-bd"/>
</dbReference>
<keyword evidence="1" id="KW-1133">Transmembrane helix</keyword>
<evidence type="ECO:0000259" key="2">
    <source>
        <dbReference type="Pfam" id="PF00899"/>
    </source>
</evidence>
<evidence type="ECO:0000256" key="1">
    <source>
        <dbReference type="SAM" id="Phobius"/>
    </source>
</evidence>
<keyword evidence="1" id="KW-0472">Membrane</keyword>
<dbReference type="EMBL" id="JACOIJ010000020">
    <property type="protein sequence ID" value="MBD1430095.1"/>
    <property type="molecule type" value="Genomic_DNA"/>
</dbReference>